<comment type="caution">
    <text evidence="4">The sequence shown here is derived from an EMBL/GenBank/DDBJ whole genome shotgun (WGS) entry which is preliminary data.</text>
</comment>
<sequence length="564" mass="62530">MSISTLSPDPNVTTQALLQAIALSLSNSTSSSSPTLQLAVWNGPGTTVIWVQSLLYASLACSLFAALGAVMGKQWLNRYSSIGERGTIADRCKDRQRKLEGLQVWHFRTVLELLPILLQASLLLFGTSICGYMWSQQRTVGAVLIVANSIGALFYFSVIILSLLYPNCPFYSPLSDMLRRFVSIFPYTYVVDLLSSHYSRLIRSDGWISVVDGWTKLLRVASGSSKQCTLLAKRILTRLRRVFTRTYGTHATPGDQEMAIQQPDDDDPAPSLLDLNRPMESIADNSARPGLSEGSIAPHSVVLHKLVEAFRAVTRLRSVDGTEEPRSVDMAVVLWLLQTSTDPNVHADALQVIPEISWPRSTLTSLLSWSMVDLLLANLAACFQPDGHGKLRLNSSSKENVLAIGSAFLFVYWEKHVNDTNTAETVAWTHRAGRPFVQKHADMIDALRDLTRSDDYVRHEERQIICLVYLTIGPGWGKRYTPGLPGYSPMSTTTEALCARTILYLAQVSHAEQWDATSDILLLLDALGGCRNYATSDEFRNMSLMAMGMMLGFRRGNQILSSDM</sequence>
<feature type="transmembrane region" description="Helical" evidence="2">
    <location>
        <begin position="140"/>
        <end position="165"/>
    </location>
</feature>
<evidence type="ECO:0000313" key="5">
    <source>
        <dbReference type="Proteomes" id="UP000308730"/>
    </source>
</evidence>
<dbReference type="Pfam" id="PF20153">
    <property type="entry name" value="DUF6535"/>
    <property type="match status" value="1"/>
</dbReference>
<keyword evidence="2" id="KW-0472">Membrane</keyword>
<keyword evidence="2" id="KW-0812">Transmembrane</keyword>
<evidence type="ECO:0000256" key="2">
    <source>
        <dbReference type="SAM" id="Phobius"/>
    </source>
</evidence>
<name>A0A4S4MSC5_9APHY</name>
<reference evidence="4 5" key="1">
    <citation type="submission" date="2019-02" db="EMBL/GenBank/DDBJ databases">
        <title>Genome sequencing of the rare red list fungi Antrodiella citrinella (Flaviporus citrinellus).</title>
        <authorList>
            <person name="Buettner E."/>
            <person name="Kellner H."/>
        </authorList>
    </citation>
    <scope>NUCLEOTIDE SEQUENCE [LARGE SCALE GENOMIC DNA]</scope>
    <source>
        <strain evidence="4 5">DSM 108506</strain>
    </source>
</reference>
<feature type="region of interest" description="Disordered" evidence="1">
    <location>
        <begin position="253"/>
        <end position="275"/>
    </location>
</feature>
<accession>A0A4S4MSC5</accession>
<evidence type="ECO:0000259" key="3">
    <source>
        <dbReference type="Pfam" id="PF20153"/>
    </source>
</evidence>
<evidence type="ECO:0000313" key="4">
    <source>
        <dbReference type="EMBL" id="THH28725.1"/>
    </source>
</evidence>
<dbReference type="AlphaFoldDB" id="A0A4S4MSC5"/>
<evidence type="ECO:0000256" key="1">
    <source>
        <dbReference type="SAM" id="MobiDB-lite"/>
    </source>
</evidence>
<keyword evidence="5" id="KW-1185">Reference proteome</keyword>
<feature type="transmembrane region" description="Helical" evidence="2">
    <location>
        <begin position="47"/>
        <end position="70"/>
    </location>
</feature>
<gene>
    <name evidence="4" type="ORF">EUX98_g5467</name>
</gene>
<feature type="domain" description="DUF6535" evidence="3">
    <location>
        <begin position="2"/>
        <end position="135"/>
    </location>
</feature>
<dbReference type="EMBL" id="SGPM01000161">
    <property type="protein sequence ID" value="THH28725.1"/>
    <property type="molecule type" value="Genomic_DNA"/>
</dbReference>
<dbReference type="InterPro" id="IPR045338">
    <property type="entry name" value="DUF6535"/>
</dbReference>
<proteinExistence type="predicted"/>
<organism evidence="4 5">
    <name type="scientific">Antrodiella citrinella</name>
    <dbReference type="NCBI Taxonomy" id="2447956"/>
    <lineage>
        <taxon>Eukaryota</taxon>
        <taxon>Fungi</taxon>
        <taxon>Dikarya</taxon>
        <taxon>Basidiomycota</taxon>
        <taxon>Agaricomycotina</taxon>
        <taxon>Agaricomycetes</taxon>
        <taxon>Polyporales</taxon>
        <taxon>Steccherinaceae</taxon>
        <taxon>Antrodiella</taxon>
    </lineage>
</organism>
<dbReference type="Proteomes" id="UP000308730">
    <property type="component" value="Unassembled WGS sequence"/>
</dbReference>
<dbReference type="OrthoDB" id="2666920at2759"/>
<protein>
    <recommendedName>
        <fullName evidence="3">DUF6535 domain-containing protein</fullName>
    </recommendedName>
</protein>
<keyword evidence="2" id="KW-1133">Transmembrane helix</keyword>